<evidence type="ECO:0000256" key="6">
    <source>
        <dbReference type="PIRSR" id="PIRSR031051-1"/>
    </source>
</evidence>
<reference evidence="9" key="1">
    <citation type="journal article" date="2021" name="Genome Biol. Evol.">
        <title>A High-Quality Reference Genome for a Parasitic Bivalve with Doubly Uniparental Inheritance (Bivalvia: Unionida).</title>
        <authorList>
            <person name="Smith C.H."/>
        </authorList>
    </citation>
    <scope>NUCLEOTIDE SEQUENCE</scope>
    <source>
        <strain evidence="9">CHS0354</strain>
    </source>
</reference>
<gene>
    <name evidence="9" type="ORF">CHS0354_023209</name>
</gene>
<evidence type="ECO:0000313" key="10">
    <source>
        <dbReference type="Proteomes" id="UP001195483"/>
    </source>
</evidence>
<dbReference type="Proteomes" id="UP001195483">
    <property type="component" value="Unassembled WGS sequence"/>
</dbReference>
<dbReference type="Gene3D" id="3.40.50.1000">
    <property type="entry name" value="HAD superfamily/HAD-like"/>
    <property type="match status" value="1"/>
</dbReference>
<feature type="binding site" evidence="7">
    <location>
        <position position="21"/>
    </location>
    <ligand>
        <name>substrate</name>
    </ligand>
</feature>
<dbReference type="SUPFAM" id="SSF56784">
    <property type="entry name" value="HAD-like"/>
    <property type="match status" value="1"/>
</dbReference>
<dbReference type="GO" id="GO:0046872">
    <property type="term" value="F:metal ion binding"/>
    <property type="evidence" value="ECO:0007669"/>
    <property type="project" value="UniProtKB-KW"/>
</dbReference>
<reference evidence="9" key="3">
    <citation type="submission" date="2023-05" db="EMBL/GenBank/DDBJ databases">
        <authorList>
            <person name="Smith C.H."/>
        </authorList>
    </citation>
    <scope>NUCLEOTIDE SEQUENCE</scope>
    <source>
        <strain evidence="9">CHS0354</strain>
        <tissue evidence="9">Mantle</tissue>
    </source>
</reference>
<comment type="cofactor">
    <cofactor evidence="1 8">
        <name>Mg(2+)</name>
        <dbReference type="ChEBI" id="CHEBI:18420"/>
    </cofactor>
</comment>
<keyword evidence="5 8" id="KW-0460">Magnesium</keyword>
<reference evidence="9" key="2">
    <citation type="journal article" date="2021" name="Genome Biol. Evol.">
        <title>Developing a high-quality reference genome for a parasitic bivalve with doubly uniparental inheritance (Bivalvia: Unionida).</title>
        <authorList>
            <person name="Smith C.H."/>
        </authorList>
    </citation>
    <scope>NUCLEOTIDE SEQUENCE</scope>
    <source>
        <strain evidence="9">CHS0354</strain>
        <tissue evidence="9">Mantle</tissue>
    </source>
</reference>
<dbReference type="InterPro" id="IPR023214">
    <property type="entry name" value="HAD_sf"/>
</dbReference>
<feature type="active site" description="Nucleophile" evidence="6">
    <location>
        <position position="10"/>
    </location>
</feature>
<sequence length="246" mass="28452">MSGPILVAFDFDHTIIDENSDLSVIKLAPDGELPEEIQAKYSDNGWTNYMGAIFEYLHKNGRTKDDFAKCMYDIPFTNGFLELFQYLRDDCFEVIIISDSNMKFIEFSLENAGISDVVYAIYTNPAYFDNSGCLRIKYYHEQDWCKLSTVNLCKGHILQEHIKQRDGEGIRFRHVVYVGDGYNDLCPALTMKQHDFICPRKNFKLWREMKRLGVLDGEAGELDLKAKIVEWDSGIQILDLLKTLKE</sequence>
<keyword evidence="3 8" id="KW-0479">Metal-binding</keyword>
<keyword evidence="4" id="KW-0378">Hydrolase</keyword>
<protein>
    <recommendedName>
        <fullName evidence="11">Pyridoxal phosphate phosphatase PHOSPHO2</fullName>
    </recommendedName>
</protein>
<dbReference type="NCBIfam" id="TIGR01488">
    <property type="entry name" value="HAD-SF-IB"/>
    <property type="match status" value="1"/>
</dbReference>
<feature type="active site" description="Proton donor" evidence="6">
    <location>
        <position position="12"/>
    </location>
</feature>
<keyword evidence="10" id="KW-1185">Reference proteome</keyword>
<evidence type="ECO:0000256" key="4">
    <source>
        <dbReference type="ARBA" id="ARBA00022801"/>
    </source>
</evidence>
<evidence type="ECO:0000256" key="1">
    <source>
        <dbReference type="ARBA" id="ARBA00001946"/>
    </source>
</evidence>
<evidence type="ECO:0000256" key="3">
    <source>
        <dbReference type="ARBA" id="ARBA00022723"/>
    </source>
</evidence>
<feature type="binding site" evidence="7">
    <location>
        <position position="99"/>
    </location>
    <ligand>
        <name>substrate</name>
    </ligand>
</feature>
<dbReference type="GO" id="GO:0016791">
    <property type="term" value="F:phosphatase activity"/>
    <property type="evidence" value="ECO:0007669"/>
    <property type="project" value="InterPro"/>
</dbReference>
<comment type="caution">
    <text evidence="9">The sequence shown here is derived from an EMBL/GenBank/DDBJ whole genome shotgun (WGS) entry which is preliminary data.</text>
</comment>
<proteinExistence type="inferred from homology"/>
<evidence type="ECO:0008006" key="11">
    <source>
        <dbReference type="Google" id="ProtNLM"/>
    </source>
</evidence>
<evidence type="ECO:0000256" key="5">
    <source>
        <dbReference type="ARBA" id="ARBA00022842"/>
    </source>
</evidence>
<dbReference type="PANTHER" id="PTHR20889:SF12">
    <property type="entry name" value="LP01149P"/>
    <property type="match status" value="1"/>
</dbReference>
<name>A0AAE0SJQ3_9BIVA</name>
<dbReference type="EMBL" id="JAEAOA010001405">
    <property type="protein sequence ID" value="KAK3592984.1"/>
    <property type="molecule type" value="Genomic_DNA"/>
</dbReference>
<dbReference type="InterPro" id="IPR016965">
    <property type="entry name" value="Pase_PHOSPHO-typ"/>
</dbReference>
<dbReference type="NCBIfam" id="TIGR01489">
    <property type="entry name" value="DKMTPPase-SF"/>
    <property type="match status" value="1"/>
</dbReference>
<dbReference type="PANTHER" id="PTHR20889">
    <property type="entry name" value="PHOSPHATASE, ORPHAN 1, 2"/>
    <property type="match status" value="1"/>
</dbReference>
<feature type="binding site" evidence="8">
    <location>
        <position position="180"/>
    </location>
    <ligand>
        <name>Mg(2+)</name>
        <dbReference type="ChEBI" id="CHEBI:18420"/>
    </ligand>
</feature>
<feature type="binding site" evidence="8">
    <location>
        <position position="12"/>
    </location>
    <ligand>
        <name>Mg(2+)</name>
        <dbReference type="ChEBI" id="CHEBI:18420"/>
    </ligand>
</feature>
<evidence type="ECO:0000313" key="9">
    <source>
        <dbReference type="EMBL" id="KAK3592984.1"/>
    </source>
</evidence>
<accession>A0AAE0SJQ3</accession>
<evidence type="ECO:0000256" key="2">
    <source>
        <dbReference type="ARBA" id="ARBA00008541"/>
    </source>
</evidence>
<evidence type="ECO:0000256" key="8">
    <source>
        <dbReference type="PIRSR" id="PIRSR031051-3"/>
    </source>
</evidence>
<evidence type="ECO:0000256" key="7">
    <source>
        <dbReference type="PIRSR" id="PIRSR031051-2"/>
    </source>
</evidence>
<feature type="binding site" evidence="8">
    <location>
        <position position="10"/>
    </location>
    <ligand>
        <name>Mg(2+)</name>
        <dbReference type="ChEBI" id="CHEBI:18420"/>
    </ligand>
</feature>
<organism evidence="9 10">
    <name type="scientific">Potamilus streckersoni</name>
    <dbReference type="NCBI Taxonomy" id="2493646"/>
    <lineage>
        <taxon>Eukaryota</taxon>
        <taxon>Metazoa</taxon>
        <taxon>Spiralia</taxon>
        <taxon>Lophotrochozoa</taxon>
        <taxon>Mollusca</taxon>
        <taxon>Bivalvia</taxon>
        <taxon>Autobranchia</taxon>
        <taxon>Heteroconchia</taxon>
        <taxon>Palaeoheterodonta</taxon>
        <taxon>Unionida</taxon>
        <taxon>Unionoidea</taxon>
        <taxon>Unionidae</taxon>
        <taxon>Ambleminae</taxon>
        <taxon>Lampsilini</taxon>
        <taxon>Potamilus</taxon>
    </lineage>
</organism>
<dbReference type="Pfam" id="PF06888">
    <property type="entry name" value="Put_Phosphatase"/>
    <property type="match status" value="1"/>
</dbReference>
<dbReference type="AlphaFoldDB" id="A0AAE0SJQ3"/>
<dbReference type="InterPro" id="IPR006384">
    <property type="entry name" value="HAD_hydro_PyrdxlP_Pase-like"/>
</dbReference>
<comment type="similarity">
    <text evidence="2">Belongs to the HAD-like hydrolase superfamily. PHOSPHO family.</text>
</comment>
<dbReference type="InterPro" id="IPR036412">
    <property type="entry name" value="HAD-like_sf"/>
</dbReference>
<dbReference type="PIRSF" id="PIRSF031051">
    <property type="entry name" value="PyrdxlP_Pase_PHOSPHO2"/>
    <property type="match status" value="1"/>
</dbReference>